<feature type="region of interest" description="Disordered" evidence="1">
    <location>
        <begin position="1"/>
        <end position="92"/>
    </location>
</feature>
<organism evidence="2 3">
    <name type="scientific">Panicum virgatum</name>
    <name type="common">Blackwell switchgrass</name>
    <dbReference type="NCBI Taxonomy" id="38727"/>
    <lineage>
        <taxon>Eukaryota</taxon>
        <taxon>Viridiplantae</taxon>
        <taxon>Streptophyta</taxon>
        <taxon>Embryophyta</taxon>
        <taxon>Tracheophyta</taxon>
        <taxon>Spermatophyta</taxon>
        <taxon>Magnoliopsida</taxon>
        <taxon>Liliopsida</taxon>
        <taxon>Poales</taxon>
        <taxon>Poaceae</taxon>
        <taxon>PACMAD clade</taxon>
        <taxon>Panicoideae</taxon>
        <taxon>Panicodae</taxon>
        <taxon>Paniceae</taxon>
        <taxon>Panicinae</taxon>
        <taxon>Panicum</taxon>
        <taxon>Panicum sect. Hiantes</taxon>
    </lineage>
</organism>
<proteinExistence type="predicted"/>
<accession>A0A8T0N3C6</accession>
<feature type="compositionally biased region" description="Basic and acidic residues" evidence="1">
    <location>
        <begin position="51"/>
        <end position="75"/>
    </location>
</feature>
<evidence type="ECO:0000313" key="2">
    <source>
        <dbReference type="EMBL" id="KAG2542842.1"/>
    </source>
</evidence>
<gene>
    <name evidence="2" type="ORF">PVAP13_9NG817677</name>
</gene>
<evidence type="ECO:0000256" key="1">
    <source>
        <dbReference type="SAM" id="MobiDB-lite"/>
    </source>
</evidence>
<dbReference type="EMBL" id="CM029054">
    <property type="protein sequence ID" value="KAG2542842.1"/>
    <property type="molecule type" value="Genomic_DNA"/>
</dbReference>
<name>A0A8T0N3C6_PANVG</name>
<feature type="compositionally biased region" description="Basic and acidic residues" evidence="1">
    <location>
        <begin position="148"/>
        <end position="160"/>
    </location>
</feature>
<keyword evidence="3" id="KW-1185">Reference proteome</keyword>
<sequence>MRAHVPRRAGETRHLPFRGSRTCSRAAGRDRPGDNVRAPKMPSERSPPGTRGEDDRAGTRCARDSSVRSGPRDEGICYGSVMPDGGTAAASHSFGCDTGPVASRAWRLWPAGVACSNERCRKDLLGIGGGRSAGKSRHRCRPPLPTSQERRPACTIRRGDGCGARSVRTGGETEESGGMPPDSDRLTRS</sequence>
<feature type="region of interest" description="Disordered" evidence="1">
    <location>
        <begin position="127"/>
        <end position="189"/>
    </location>
</feature>
<dbReference type="Proteomes" id="UP000823388">
    <property type="component" value="Chromosome 9N"/>
</dbReference>
<protein>
    <submittedName>
        <fullName evidence="2">Uncharacterized protein</fullName>
    </submittedName>
</protein>
<dbReference type="AlphaFoldDB" id="A0A8T0N3C6"/>
<reference evidence="2" key="1">
    <citation type="submission" date="2020-05" db="EMBL/GenBank/DDBJ databases">
        <title>WGS assembly of Panicum virgatum.</title>
        <authorList>
            <person name="Lovell J.T."/>
            <person name="Jenkins J."/>
            <person name="Shu S."/>
            <person name="Juenger T.E."/>
            <person name="Schmutz J."/>
        </authorList>
    </citation>
    <scope>NUCLEOTIDE SEQUENCE</scope>
    <source>
        <strain evidence="2">AP13</strain>
    </source>
</reference>
<comment type="caution">
    <text evidence="2">The sequence shown here is derived from an EMBL/GenBank/DDBJ whole genome shotgun (WGS) entry which is preliminary data.</text>
</comment>
<evidence type="ECO:0000313" key="3">
    <source>
        <dbReference type="Proteomes" id="UP000823388"/>
    </source>
</evidence>